<accession>A0A7U5MMJ4</accession>
<dbReference type="AlphaFoldDB" id="A0A7U5MMJ4"/>
<dbReference type="EMBL" id="CP015267">
    <property type="protein sequence ID" value="ASL16280.1"/>
    <property type="molecule type" value="Genomic_DNA"/>
</dbReference>
<protein>
    <submittedName>
        <fullName evidence="1">Uncharacterized protein</fullName>
    </submittedName>
</protein>
<dbReference type="Proteomes" id="UP000198286">
    <property type="component" value="Chromosome"/>
</dbReference>
<organism evidence="1 2">
    <name type="scientific">Mycobacterium intracellulare subsp. chimaera</name>
    <dbReference type="NCBI Taxonomy" id="222805"/>
    <lineage>
        <taxon>Bacteria</taxon>
        <taxon>Bacillati</taxon>
        <taxon>Actinomycetota</taxon>
        <taxon>Actinomycetes</taxon>
        <taxon>Mycobacteriales</taxon>
        <taxon>Mycobacteriaceae</taxon>
        <taxon>Mycobacterium</taxon>
        <taxon>Mycobacterium avium complex (MAC)</taxon>
    </lineage>
</organism>
<dbReference type="Pfam" id="PF23897">
    <property type="entry name" value="DUF7245"/>
    <property type="match status" value="1"/>
</dbReference>
<sequence>MQFLSLTIPFQVGDRVEAHTAGEIYDGIGHITEISFGHCGTPITLMFRVVIDKKAKELTPDGGWYADHCLAKVEALTEAGR</sequence>
<evidence type="ECO:0000313" key="2">
    <source>
        <dbReference type="Proteomes" id="UP000198286"/>
    </source>
</evidence>
<reference evidence="1 2" key="1">
    <citation type="journal article" date="2017" name="Lancet Infect. Dis.">
        <title>Global outbreak of severe Mycobacterium chimaera disease after cardiac surgery: a molecular epidemiological study.</title>
        <authorList>
            <person name="van Ingen J."/>
            <person name="Kohl T."/>
            <person name="Kranzer K."/>
            <person name="Hasse B."/>
            <person name="Keller P."/>
            <person name="Szafranska A."/>
            <person name="Hillemann D."/>
            <person name="Chand M."/>
            <person name="Schreiber P."/>
            <person name="Sommerstein R."/>
            <person name="Berger C."/>
            <person name="Genoni M."/>
            <person name="Ruegg C."/>
            <person name="Troillet N."/>
            <person name="Widmer A.F."/>
            <person name="Becker S.L."/>
            <person name="Herrmann M."/>
            <person name="Eckmanns T."/>
            <person name="Haller S."/>
            <person name="Hoeller C."/>
            <person name="Debast S.B."/>
            <person name="Wolfhagen M.J."/>
            <person name="Hopman J."/>
            <person name="Kluytmans J."/>
            <person name="Langelaar M."/>
            <person name="Notermans D.W."/>
            <person name="ten Oever J."/>
            <person name="van den Barselaar P."/>
            <person name="Vonk A.B.A."/>
            <person name="Vos M.C."/>
            <person name="Ahmed N."/>
            <person name="Brown T."/>
            <person name="Crook D."/>
            <person name="Lamagni T."/>
            <person name="Phin N."/>
            <person name="Smith E.G."/>
            <person name="Zambon M."/>
            <person name="Serr A."/>
            <person name="Goetting T."/>
            <person name="Ebner W."/>
            <person name="Thuermer A."/>
            <person name="Utpatel C."/>
            <person name="Sproer C."/>
            <person name="Bunk B."/>
            <person name="Nubel U."/>
            <person name="Bloemberg G."/>
            <person name="Bottger E."/>
            <person name="Niemann S."/>
            <person name="Wagner D."/>
            <person name="Sax H."/>
        </authorList>
    </citation>
    <scope>NUCLEOTIDE SEQUENCE [LARGE SCALE GENOMIC DNA]</scope>
    <source>
        <strain evidence="1 2">ZUERICH-2</strain>
    </source>
</reference>
<name>A0A7U5MMJ4_MYCIT</name>
<dbReference type="InterPro" id="IPR055669">
    <property type="entry name" value="DUF7245"/>
</dbReference>
<proteinExistence type="predicted"/>
<gene>
    <name evidence="1" type="ORF">MYCOZU2_03907</name>
</gene>
<evidence type="ECO:0000313" key="1">
    <source>
        <dbReference type="EMBL" id="ASL16280.1"/>
    </source>
</evidence>